<keyword evidence="1" id="KW-0812">Transmembrane</keyword>
<proteinExistence type="predicted"/>
<keyword evidence="3" id="KW-1185">Reference proteome</keyword>
<dbReference type="RefSeq" id="XP_038784991.1">
    <property type="nucleotide sequence ID" value="XM_038932503.1"/>
</dbReference>
<dbReference type="Proteomes" id="UP000596902">
    <property type="component" value="Unassembled WGS sequence"/>
</dbReference>
<evidence type="ECO:0000256" key="1">
    <source>
        <dbReference type="SAM" id="Phobius"/>
    </source>
</evidence>
<reference evidence="2" key="2">
    <citation type="submission" date="2020-08" db="EMBL/GenBank/DDBJ databases">
        <title>Draft Genome Sequence of Cumin Blight Pathogen Alternaria burnsii.</title>
        <authorList>
            <person name="Feng Z."/>
        </authorList>
    </citation>
    <scope>NUCLEOTIDE SEQUENCE</scope>
    <source>
        <strain evidence="2">CBS107.38</strain>
    </source>
</reference>
<keyword evidence="1" id="KW-1133">Transmembrane helix</keyword>
<name>A0A8H7EE05_9PLEO</name>
<gene>
    <name evidence="2" type="ORF">GT037_007456</name>
</gene>
<comment type="caution">
    <text evidence="2">The sequence shown here is derived from an EMBL/GenBank/DDBJ whole genome shotgun (WGS) entry which is preliminary data.</text>
</comment>
<keyword evidence="1" id="KW-0472">Membrane</keyword>
<evidence type="ECO:0000313" key="3">
    <source>
        <dbReference type="Proteomes" id="UP000596902"/>
    </source>
</evidence>
<dbReference type="AlphaFoldDB" id="A0A8H7EE05"/>
<dbReference type="EMBL" id="JAAABM010000010">
    <property type="protein sequence ID" value="KAF7674696.1"/>
    <property type="molecule type" value="Genomic_DNA"/>
</dbReference>
<dbReference type="GeneID" id="62205681"/>
<organism evidence="2 3">
    <name type="scientific">Alternaria burnsii</name>
    <dbReference type="NCBI Taxonomy" id="1187904"/>
    <lineage>
        <taxon>Eukaryota</taxon>
        <taxon>Fungi</taxon>
        <taxon>Dikarya</taxon>
        <taxon>Ascomycota</taxon>
        <taxon>Pezizomycotina</taxon>
        <taxon>Dothideomycetes</taxon>
        <taxon>Pleosporomycetidae</taxon>
        <taxon>Pleosporales</taxon>
        <taxon>Pleosporineae</taxon>
        <taxon>Pleosporaceae</taxon>
        <taxon>Alternaria</taxon>
        <taxon>Alternaria sect. Alternaria</taxon>
    </lineage>
</organism>
<protein>
    <submittedName>
        <fullName evidence="2">Uncharacterized protein</fullName>
    </submittedName>
</protein>
<sequence>MREEVIGRQWMLIEAAACACLLNMGSSFPSYVFFLSVRPSPKVATQLQHSTPRIVHSTLHSAG</sequence>
<accession>A0A8H7EE05</accession>
<feature type="transmembrane region" description="Helical" evidence="1">
    <location>
        <begin position="12"/>
        <end position="34"/>
    </location>
</feature>
<reference evidence="2" key="1">
    <citation type="submission" date="2020-01" db="EMBL/GenBank/DDBJ databases">
        <authorList>
            <person name="Feng Z.H.Z."/>
        </authorList>
    </citation>
    <scope>NUCLEOTIDE SEQUENCE</scope>
    <source>
        <strain evidence="2">CBS107.38</strain>
    </source>
</reference>
<evidence type="ECO:0000313" key="2">
    <source>
        <dbReference type="EMBL" id="KAF7674696.1"/>
    </source>
</evidence>